<name>I3UMD4_9CAUD</name>
<sequence>MSKPERALFQPSRQPRTKERVSLYKNDNNQNVVWGSESNANFIDVLSVAPIGGIDSLHINETDIESDEFPSSTVSYHNGDNTYIPWDGGFQYVERTYALGKQAKVRDDETNSVTTFNRDVSSKGVHGVRVNFNTGAFTHRDKKNRRRIAEAFFVLSLLNESGQVVSSVSSTKHNKFFASNPTSVQLSLVVPEAYRDTIWTYKVTMSIKGHYYGTQVAGNWSAATATELYQDTHDYKNVAVCSGKIVAGEVGSKTPKRQYLVRGYKVLTPMFQDVNGKQVFTGNFDRNTSDSYAWNIMAVLTDTKWGAGNPLDKINISSFLAFDEYCSELINGVKRYSHSQYLIKQDNYFKLASQMAGAADGKLYEDTSGRIGILVDKKSVSRRVVTSYDVLDEKIKRTTVPESKKINYVEGEFDDKTNKYKKTILDVSDQNAITKNGLISKKIKLDGCTDPKEAYRVINRLLVTSQVATSSYVLAVGHTHEDAQIGDILEVYDRKYARANYCGKVGTGSTTSVIQVDKRTAIDLSMMSSPAFVVDNNRGEPIVVNISSWTEFTITLQSPINLAEIPPFTSFGVKDLSANGLKPTLMKVVGTDDKEGAISLECVEYNHSLYDHVDNGTPLVITTGSYIPPSTQSSIGNLVINNLPNSIRATWDALPSFSYSYYWKRYGENDPSSGMVVKSGDIASGFNTVSLDYPLDPVVYKIFLTAKNGDELTDTATALIDLAITDIGNSTLAQASGLGVKADDGTSSGEYDHRYFTVVWTHTDTDVKGFTIKVSQDGTTFEKYVDGNVKELYVSESDLIGTFGIAFKRQFILSVITVDKQLLTTLPVVRTVNNPPPVAPTVSVAITGDISLVGTPPDDAVGSIALVWVGNVELEVPLNALVHQTEDIYDITLPDGTVIYNGDTYAYKVAWYDSFGTEGLNYGKQTFEANPDLMVPVAPELTESFSIRDTMVKIDFTHDGTWLRKMKVYIRVLGETTPFIESAEVLLIPVDVNETTYGYDAATGEGYFFIDGLSSNREYEFYCTVANEASSYSADSNIIEARGLLAIDLDKILDDVDSAFGGIDPRELIAEGIIDAFDDLDLEESVIRETIERNVEDGKMIADITRLQAVSDTENSKTLARHTDLIVLVANEKEASATRVELLETEFETEKTKTSASISTVTKAISDETSARALQVDTLETSFNNKDTTTNSRITTLESSISDPNSASAQRITTLEASVDDEVAKRKAEIIRVEKVITDETSARATDVETLEASITGVEEDVASVLSSSTAAIGWCGFNSVQSSHETKGSCEAAGGVWTATPFAEAVRRVQVTSGADTATVGSMYTAFVDLDGKITGKATVGVNVNNEFTGLEIVGGSSISKMIFKGNVVEFKDTAGTVQLSYANGTWKFAGHLTANTGTIAGWNINTDAIYAGTYKSTDGYSIDGITLSKTGALRAKNFRIDLDGSAYFRGDIDGSNITGGTIIGTKVEAVSGTNGAGTHRAVFAVAGGFTGLGPSQGSFGVHAESSPDGWVSYGVYAVTKGEVGTRNAVRGISPAGGSAFYAEGAGTSYSPFTGSHEGLLAIGCNDFEQGDIICDVSLFNINDISNAICVMGISTKPNQKNARGVYIHKNKLDSKNIAGLDNEEETAMLSLVYDNVAFNSLGEGAMNICGENGDLESGDLIATSSMMGKGMRQDGDIITNRTVAEVRHDVTFDSPDQVKQVAVIYRCG</sequence>
<feature type="domain" description="Tip attachment protein J" evidence="1">
    <location>
        <begin position="385"/>
        <end position="494"/>
    </location>
</feature>
<accession>I3UMD4</accession>
<dbReference type="InterPro" id="IPR053171">
    <property type="entry name" value="Viral_Tip_Attach_Protein"/>
</dbReference>
<dbReference type="Proteomes" id="UP000005266">
    <property type="component" value="Segment"/>
</dbReference>
<dbReference type="InterPro" id="IPR032876">
    <property type="entry name" value="J_dom"/>
</dbReference>
<dbReference type="EMBL" id="HQ317390">
    <property type="protein sequence ID" value="AFK66649.1"/>
    <property type="molecule type" value="Genomic_DNA"/>
</dbReference>
<dbReference type="PANTHER" id="PTHR36251:SF2">
    <property type="entry name" value="GIFSY-2 PROPHAGE HOST SPECIFICITY PROTEIN J, PHAGE LAMBDA"/>
    <property type="match status" value="1"/>
</dbReference>
<reference evidence="2 3" key="1">
    <citation type="journal article" date="2013" name="Extremophiles">
        <title>Genomic analysis of cold-active Colwelliaphage 9A and psychrophilic phage-host interactions.</title>
        <authorList>
            <person name="Colangelo-Lillis J.R."/>
            <person name="Deming J.W."/>
        </authorList>
    </citation>
    <scope>NUCLEOTIDE SEQUENCE [LARGE SCALE GENOMIC DNA]</scope>
    <source>
        <strain evidence="2">9A</strain>
    </source>
</reference>
<gene>
    <name evidence="2" type="ORF">COPG_00053</name>
</gene>
<evidence type="ECO:0000259" key="1">
    <source>
        <dbReference type="Pfam" id="PF13550"/>
    </source>
</evidence>
<dbReference type="PANTHER" id="PTHR36251">
    <property type="entry name" value="FELS-1 PROPHAGE HOST SPECIFICITY PROTEIN-RELATED"/>
    <property type="match status" value="1"/>
</dbReference>
<dbReference type="Pfam" id="PF13550">
    <property type="entry name" value="Phage-tail_3"/>
    <property type="match status" value="1"/>
</dbReference>
<dbReference type="GeneID" id="13165470"/>
<evidence type="ECO:0000313" key="2">
    <source>
        <dbReference type="EMBL" id="AFK66649.1"/>
    </source>
</evidence>
<protein>
    <submittedName>
        <fullName evidence="2">Tail protein</fullName>
    </submittedName>
</protein>
<evidence type="ECO:0000313" key="3">
    <source>
        <dbReference type="Proteomes" id="UP000005266"/>
    </source>
</evidence>
<organism evidence="2 3">
    <name type="scientific">Colwellia phage 9A</name>
    <dbReference type="NCBI Taxonomy" id="765765"/>
    <lineage>
        <taxon>Viruses</taxon>
        <taxon>Duplodnaviria</taxon>
        <taxon>Heunggongvirae</taxon>
        <taxon>Uroviricota</taxon>
        <taxon>Caudoviricetes</taxon>
        <taxon>Franklinbayvirus</taxon>
        <taxon>Franklinbayvirus fv9A</taxon>
    </lineage>
</organism>
<dbReference type="RefSeq" id="YP_006489239.1">
    <property type="nucleotide sequence ID" value="NC_018088.1"/>
</dbReference>
<dbReference type="KEGG" id="vg:13165470"/>
<keyword evidence="3" id="KW-1185">Reference proteome</keyword>
<proteinExistence type="predicted"/>